<organism evidence="2">
    <name type="scientific">marine sediment metagenome</name>
    <dbReference type="NCBI Taxonomy" id="412755"/>
    <lineage>
        <taxon>unclassified sequences</taxon>
        <taxon>metagenomes</taxon>
        <taxon>ecological metagenomes</taxon>
    </lineage>
</organism>
<keyword evidence="1" id="KW-1133">Transmembrane helix</keyword>
<sequence>MNYNTYDQYGAVVELMKAMPSYIGIVAIYEVIAAKRPQRKRYKLRRLRKSTKIGKISETIISRRELENFLVYFEGTCLIRTTQQKPIDNDRRETRFAKFEISIK</sequence>
<comment type="caution">
    <text evidence="2">The sequence shown here is derived from an EMBL/GenBank/DDBJ whole genome shotgun (WGS) entry which is preliminary data.</text>
</comment>
<dbReference type="EMBL" id="LAZR01000084">
    <property type="protein sequence ID" value="KKN93728.1"/>
    <property type="molecule type" value="Genomic_DNA"/>
</dbReference>
<name>A0A0F9XNE4_9ZZZZ</name>
<protein>
    <submittedName>
        <fullName evidence="2">Uncharacterized protein</fullName>
    </submittedName>
</protein>
<dbReference type="AlphaFoldDB" id="A0A0F9XNE4"/>
<evidence type="ECO:0000313" key="2">
    <source>
        <dbReference type="EMBL" id="KKN93728.1"/>
    </source>
</evidence>
<keyword evidence="1" id="KW-0472">Membrane</keyword>
<feature type="transmembrane region" description="Helical" evidence="1">
    <location>
        <begin position="15"/>
        <end position="34"/>
    </location>
</feature>
<evidence type="ECO:0000256" key="1">
    <source>
        <dbReference type="SAM" id="Phobius"/>
    </source>
</evidence>
<proteinExistence type="predicted"/>
<keyword evidence="1" id="KW-0812">Transmembrane</keyword>
<gene>
    <name evidence="2" type="ORF">LCGC14_0195610</name>
</gene>
<reference evidence="2" key="1">
    <citation type="journal article" date="2015" name="Nature">
        <title>Complex archaea that bridge the gap between prokaryotes and eukaryotes.</title>
        <authorList>
            <person name="Spang A."/>
            <person name="Saw J.H."/>
            <person name="Jorgensen S.L."/>
            <person name="Zaremba-Niedzwiedzka K."/>
            <person name="Martijn J."/>
            <person name="Lind A.E."/>
            <person name="van Eijk R."/>
            <person name="Schleper C."/>
            <person name="Guy L."/>
            <person name="Ettema T.J."/>
        </authorList>
    </citation>
    <scope>NUCLEOTIDE SEQUENCE</scope>
</reference>
<accession>A0A0F9XNE4</accession>